<sequence length="503" mass="55795">MTYINPLAVDYLRLAQHGIAPDNFVGADMRYSAEYELLENELGKAAALQAGNIDWALVRSQAEALLATQSKDLRVAVWLVWSLYQCESLRGLHAGLQMLHELCAAQWDALLPSKPRTRLAALTWLAQRLEQLGGALPASVAEPLARALIEVLTAFDSLLTARFDAPALSLHALIQSLQELLTSTPTAAPVRPAQPLAVAPNGMPDNDAEAQRQLRHLQELARPLASYWLTQRPGDPRAVRLARGLQWLAIDSLPTCDDARITTLRGLPAGKVASYRERLQQKPSGELLAELEASVARAPFWLDGQRLVWQCLQLLGAPIAMREVEGQLALFLQRLDGVETLHFHDGTPFADAETLVWIATQVRPQPLAPLDSNRSAADAPAWTQALDTGRATLRQHNLKAAVRLLKDGMRTARGGREQFFWQLTLARLCVEASRYELAKPLLESLDRQLLSTGVADWEPDLALEVLQLLHSCCQRLTRKNDPGDQQHEIHRRLCRLDLEAVLD</sequence>
<protein>
    <submittedName>
        <fullName evidence="2">Type VI secretion system protein TssA</fullName>
    </submittedName>
</protein>
<accession>A0ABS2IJX2</accession>
<dbReference type="InterPro" id="IPR017739">
    <property type="entry name" value="T6SS-assoc_VCA0119"/>
</dbReference>
<evidence type="ECO:0000313" key="3">
    <source>
        <dbReference type="Proteomes" id="UP000717995"/>
    </source>
</evidence>
<comment type="caution">
    <text evidence="2">The sequence shown here is derived from an EMBL/GenBank/DDBJ whole genome shotgun (WGS) entry which is preliminary data.</text>
</comment>
<gene>
    <name evidence="2" type="primary">tssA</name>
    <name evidence="2" type="ORF">JQX08_21795</name>
</gene>
<keyword evidence="3" id="KW-1185">Reference proteome</keyword>
<dbReference type="NCBIfam" id="TIGR03362">
    <property type="entry name" value="VI_chp_7"/>
    <property type="match status" value="1"/>
</dbReference>
<dbReference type="Pfam" id="PF06812">
    <property type="entry name" value="ImpA_N"/>
    <property type="match status" value="1"/>
</dbReference>
<evidence type="ECO:0000259" key="1">
    <source>
        <dbReference type="Pfam" id="PF06812"/>
    </source>
</evidence>
<proteinExistence type="predicted"/>
<dbReference type="Proteomes" id="UP000717995">
    <property type="component" value="Unassembled WGS sequence"/>
</dbReference>
<name>A0ABS2IJX2_9GAMM</name>
<reference evidence="2 3" key="1">
    <citation type="submission" date="2021-02" db="EMBL/GenBank/DDBJ databases">
        <authorList>
            <person name="Lee D.-H."/>
        </authorList>
    </citation>
    <scope>NUCLEOTIDE SEQUENCE [LARGE SCALE GENOMIC DNA]</scope>
    <source>
        <strain evidence="2 3">UL073</strain>
    </source>
</reference>
<dbReference type="PANTHER" id="PTHR37024:SF5">
    <property type="entry name" value="IMPA N-TERMINAL DOMAIN-CONTAINING PROTEIN"/>
    <property type="match status" value="1"/>
</dbReference>
<dbReference type="RefSeq" id="WP_205350553.1">
    <property type="nucleotide sequence ID" value="NZ_JAFEUP010000007.1"/>
</dbReference>
<dbReference type="PANTHER" id="PTHR37024">
    <property type="entry name" value="TYPE VI SECRETION SYSTEM DUF2094 AND IMPA-RELATED DOMAIN PROTEIN"/>
    <property type="match status" value="1"/>
</dbReference>
<organism evidence="2 3">
    <name type="scientific">Zestomonas insulae</name>
    <dbReference type="NCBI Taxonomy" id="2809017"/>
    <lineage>
        <taxon>Bacteria</taxon>
        <taxon>Pseudomonadati</taxon>
        <taxon>Pseudomonadota</taxon>
        <taxon>Gammaproteobacteria</taxon>
        <taxon>Pseudomonadales</taxon>
        <taxon>Pseudomonadaceae</taxon>
        <taxon>Zestomonas</taxon>
    </lineage>
</organism>
<feature type="domain" description="ImpA N-terminal" evidence="1">
    <location>
        <begin position="19"/>
        <end position="126"/>
    </location>
</feature>
<dbReference type="InterPro" id="IPR010657">
    <property type="entry name" value="ImpA_N"/>
</dbReference>
<dbReference type="Pfam" id="PF16989">
    <property type="entry name" value="T6SS_VasJ"/>
    <property type="match status" value="1"/>
</dbReference>
<evidence type="ECO:0000313" key="2">
    <source>
        <dbReference type="EMBL" id="MBM7063361.1"/>
    </source>
</evidence>
<dbReference type="EMBL" id="JAFEUP010000007">
    <property type="protein sequence ID" value="MBM7063361.1"/>
    <property type="molecule type" value="Genomic_DNA"/>
</dbReference>